<organism evidence="8 9">
    <name type="scientific">Paradesertivirga mongoliensis</name>
    <dbReference type="NCBI Taxonomy" id="2100740"/>
    <lineage>
        <taxon>Bacteria</taxon>
        <taxon>Pseudomonadati</taxon>
        <taxon>Bacteroidota</taxon>
        <taxon>Sphingobacteriia</taxon>
        <taxon>Sphingobacteriales</taxon>
        <taxon>Sphingobacteriaceae</taxon>
        <taxon>Paradesertivirga</taxon>
    </lineage>
</organism>
<dbReference type="InterPro" id="IPR006050">
    <property type="entry name" value="DNA_photolyase_N"/>
</dbReference>
<dbReference type="InterPro" id="IPR002081">
    <property type="entry name" value="Cryptochrome/DNA_photolyase_1"/>
</dbReference>
<dbReference type="NCBIfam" id="TIGR02765">
    <property type="entry name" value="crypto_DASH"/>
    <property type="match status" value="1"/>
</dbReference>
<dbReference type="Pfam" id="PF00875">
    <property type="entry name" value="DNA_photolyase"/>
    <property type="match status" value="1"/>
</dbReference>
<dbReference type="InterPro" id="IPR005101">
    <property type="entry name" value="Cryptochr/Photolyase_FAD-bd"/>
</dbReference>
<comment type="similarity">
    <text evidence="1 6">Belongs to the DNA photolyase class-1 family.</text>
</comment>
<keyword evidence="4 6" id="KW-0274">FAD</keyword>
<name>A0ABW4ZK83_9SPHI</name>
<dbReference type="Gene3D" id="1.10.579.10">
    <property type="entry name" value="DNA Cyclobutane Dipyrimidine Photolyase, subunit A, domain 3"/>
    <property type="match status" value="1"/>
</dbReference>
<comment type="cofactor">
    <cofactor evidence="6">
        <name>(6R)-5,10-methylene-5,6,7,8-tetrahydrofolate</name>
        <dbReference type="ChEBI" id="CHEBI:15636"/>
    </cofactor>
    <text evidence="6">Binds 1 5,10-methenyltetrahydrofolate (MTHF) per subunit.</text>
</comment>
<sequence length="424" mass="48362">MNGRTILVWFRNDLRVHDNEILLEAVKRAENIVPVYCFDPRYFTETPYDTQKTGAFRARFLLESVNGLRKSLQKLGGDLMIKIGAPEKILPEICQQYSISEVYHHREVAAEETEISANVEAALWKLQINLKHFIGHTLYHKEDLPFPIKDIPDAFITFKKKIERDSDVRPGFATPSEVKVPKDMEQGELPSLSDLGLPAAPADERAQYSFSGGEEEGLRRLTAFLNAYKSFPVKGNKNVNTVTSMLSPWLSMGCLSPREVYWQVKGFDREHMSHDLAAAIVLELQWRDYFRFMLKKHGSNTTSHMHQLSDSEKGAFNLWKQGKTGNAIVDACITELNSTGYINSKCRQYVAMYLVKEAGVSWKAGAAYFEEKLIDYSPASNWGNWTYIAGEGVMSVNRPIAMKADPFVEEQYIQKWIQKLNELQ</sequence>
<comment type="caution">
    <text evidence="8">The sequence shown here is derived from an EMBL/GenBank/DDBJ whole genome shotgun (WGS) entry which is preliminary data.</text>
</comment>
<evidence type="ECO:0000256" key="2">
    <source>
        <dbReference type="ARBA" id="ARBA00017881"/>
    </source>
</evidence>
<dbReference type="InterPro" id="IPR036155">
    <property type="entry name" value="Crypto/Photolyase_N_sf"/>
</dbReference>
<dbReference type="SUPFAM" id="SSF52425">
    <property type="entry name" value="Cryptochrome/photolyase, N-terminal domain"/>
    <property type="match status" value="1"/>
</dbReference>
<dbReference type="InterPro" id="IPR036134">
    <property type="entry name" value="Crypto/Photolyase_FAD-like_sf"/>
</dbReference>
<dbReference type="Proteomes" id="UP001597387">
    <property type="component" value="Unassembled WGS sequence"/>
</dbReference>
<accession>A0ABW4ZK83</accession>
<evidence type="ECO:0000256" key="4">
    <source>
        <dbReference type="ARBA" id="ARBA00022827"/>
    </source>
</evidence>
<gene>
    <name evidence="8" type="ORF">ACFSJU_07255</name>
</gene>
<dbReference type="RefSeq" id="WP_255897749.1">
    <property type="nucleotide sequence ID" value="NZ_JAFMZO010000001.1"/>
</dbReference>
<dbReference type="Pfam" id="PF03441">
    <property type="entry name" value="FAD_binding_7"/>
    <property type="match status" value="1"/>
</dbReference>
<keyword evidence="5 6" id="KW-0157">Chromophore</keyword>
<evidence type="ECO:0000256" key="1">
    <source>
        <dbReference type="ARBA" id="ARBA00005862"/>
    </source>
</evidence>
<proteinExistence type="inferred from homology"/>
<evidence type="ECO:0000259" key="7">
    <source>
        <dbReference type="PROSITE" id="PS51645"/>
    </source>
</evidence>
<dbReference type="PROSITE" id="PS51645">
    <property type="entry name" value="PHR_CRY_ALPHA_BETA"/>
    <property type="match status" value="1"/>
</dbReference>
<comment type="function">
    <text evidence="6">May have a photoreceptor function.</text>
</comment>
<evidence type="ECO:0000256" key="3">
    <source>
        <dbReference type="ARBA" id="ARBA00022630"/>
    </source>
</evidence>
<dbReference type="PANTHER" id="PTHR11455:SF22">
    <property type="entry name" value="CRYPTOCHROME DASH"/>
    <property type="match status" value="1"/>
</dbReference>
<keyword evidence="9" id="KW-1185">Reference proteome</keyword>
<evidence type="ECO:0000256" key="5">
    <source>
        <dbReference type="ARBA" id="ARBA00022991"/>
    </source>
</evidence>
<dbReference type="EMBL" id="JBHUHZ010000001">
    <property type="protein sequence ID" value="MFD2162186.1"/>
    <property type="molecule type" value="Genomic_DNA"/>
</dbReference>
<protein>
    <recommendedName>
        <fullName evidence="2 6">Cryptochrome DASH</fullName>
    </recommendedName>
</protein>
<dbReference type="Gene3D" id="1.25.40.80">
    <property type="match status" value="1"/>
</dbReference>
<dbReference type="PANTHER" id="PTHR11455">
    <property type="entry name" value="CRYPTOCHROME"/>
    <property type="match status" value="1"/>
</dbReference>
<evidence type="ECO:0000313" key="8">
    <source>
        <dbReference type="EMBL" id="MFD2162186.1"/>
    </source>
</evidence>
<evidence type="ECO:0000313" key="9">
    <source>
        <dbReference type="Proteomes" id="UP001597387"/>
    </source>
</evidence>
<dbReference type="SUPFAM" id="SSF48173">
    <property type="entry name" value="Cryptochrome/photolyase FAD-binding domain"/>
    <property type="match status" value="1"/>
</dbReference>
<dbReference type="InterPro" id="IPR014133">
    <property type="entry name" value="Cry_DASH"/>
</dbReference>
<feature type="domain" description="Photolyase/cryptochrome alpha/beta" evidence="7">
    <location>
        <begin position="4"/>
        <end position="138"/>
    </location>
</feature>
<dbReference type="InterPro" id="IPR014729">
    <property type="entry name" value="Rossmann-like_a/b/a_fold"/>
</dbReference>
<keyword evidence="3 6" id="KW-0285">Flavoprotein</keyword>
<evidence type="ECO:0000256" key="6">
    <source>
        <dbReference type="RuleBase" id="RU367151"/>
    </source>
</evidence>
<reference evidence="9" key="1">
    <citation type="journal article" date="2019" name="Int. J. Syst. Evol. Microbiol.">
        <title>The Global Catalogue of Microorganisms (GCM) 10K type strain sequencing project: providing services to taxonomists for standard genome sequencing and annotation.</title>
        <authorList>
            <consortium name="The Broad Institute Genomics Platform"/>
            <consortium name="The Broad Institute Genome Sequencing Center for Infectious Disease"/>
            <person name="Wu L."/>
            <person name="Ma J."/>
        </authorList>
    </citation>
    <scope>NUCLEOTIDE SEQUENCE [LARGE SCALE GENOMIC DNA]</scope>
    <source>
        <strain evidence="9">KCTC 42217</strain>
    </source>
</reference>
<dbReference type="PRINTS" id="PR00147">
    <property type="entry name" value="DNAPHOTLYASE"/>
</dbReference>
<comment type="cofactor">
    <cofactor evidence="6">
        <name>FAD</name>
        <dbReference type="ChEBI" id="CHEBI:57692"/>
    </cofactor>
    <text evidence="6">Binds 1 FAD per subunit.</text>
</comment>
<dbReference type="Gene3D" id="3.40.50.620">
    <property type="entry name" value="HUPs"/>
    <property type="match status" value="1"/>
</dbReference>